<proteinExistence type="predicted"/>
<dbReference type="GO" id="GO:0004523">
    <property type="term" value="F:RNA-DNA hybrid ribonuclease activity"/>
    <property type="evidence" value="ECO:0007669"/>
    <property type="project" value="InterPro"/>
</dbReference>
<dbReference type="AlphaFoldDB" id="A0A0B2RXI7"/>
<dbReference type="Proteomes" id="UP000053555">
    <property type="component" value="Unassembled WGS sequence"/>
</dbReference>
<gene>
    <name evidence="2" type="ORF">glysoja_038768</name>
</gene>
<organism evidence="2">
    <name type="scientific">Glycine soja</name>
    <name type="common">Wild soybean</name>
    <dbReference type="NCBI Taxonomy" id="3848"/>
    <lineage>
        <taxon>Eukaryota</taxon>
        <taxon>Viridiplantae</taxon>
        <taxon>Streptophyta</taxon>
        <taxon>Embryophyta</taxon>
        <taxon>Tracheophyta</taxon>
        <taxon>Spermatophyta</taxon>
        <taxon>Magnoliopsida</taxon>
        <taxon>eudicotyledons</taxon>
        <taxon>Gunneridae</taxon>
        <taxon>Pentapetalae</taxon>
        <taxon>rosids</taxon>
        <taxon>fabids</taxon>
        <taxon>Fabales</taxon>
        <taxon>Fabaceae</taxon>
        <taxon>Papilionoideae</taxon>
        <taxon>50 kb inversion clade</taxon>
        <taxon>NPAAA clade</taxon>
        <taxon>indigoferoid/millettioid clade</taxon>
        <taxon>Phaseoleae</taxon>
        <taxon>Glycine</taxon>
        <taxon>Glycine subgen. Soja</taxon>
    </lineage>
</organism>
<evidence type="ECO:0000313" key="2">
    <source>
        <dbReference type="EMBL" id="KHN37148.1"/>
    </source>
</evidence>
<feature type="non-terminal residue" evidence="2">
    <location>
        <position position="81"/>
    </location>
</feature>
<dbReference type="InterPro" id="IPR002156">
    <property type="entry name" value="RNaseH_domain"/>
</dbReference>
<protein>
    <recommendedName>
        <fullName evidence="1">RNase H type-1 domain-containing protein</fullName>
    </recommendedName>
</protein>
<sequence length="81" mass="8992">LALYHAISWASGLGLQNVLFETDCKSIVDHLSSPISSFSDFNVILSNCRENLTNIPNSMVNFIRIQVNLIAHNLARGARCF</sequence>
<dbReference type="Pfam" id="PF13456">
    <property type="entry name" value="RVT_3"/>
    <property type="match status" value="1"/>
</dbReference>
<name>A0A0B2RXI7_GLYSO</name>
<feature type="non-terminal residue" evidence="2">
    <location>
        <position position="1"/>
    </location>
</feature>
<dbReference type="InterPro" id="IPR044730">
    <property type="entry name" value="RNase_H-like_dom_plant"/>
</dbReference>
<accession>A0A0B2RXI7</accession>
<dbReference type="CDD" id="cd06222">
    <property type="entry name" value="RNase_H_like"/>
    <property type="match status" value="1"/>
</dbReference>
<evidence type="ECO:0000259" key="1">
    <source>
        <dbReference type="Pfam" id="PF13456"/>
    </source>
</evidence>
<dbReference type="PANTHER" id="PTHR47074">
    <property type="entry name" value="BNAC02G40300D PROTEIN"/>
    <property type="match status" value="1"/>
</dbReference>
<reference evidence="2" key="1">
    <citation type="submission" date="2014-07" db="EMBL/GenBank/DDBJ databases">
        <title>Identification of a novel salt tolerance gene in wild soybean by whole-genome sequencing.</title>
        <authorList>
            <person name="Lam H.-M."/>
            <person name="Qi X."/>
            <person name="Li M.-W."/>
            <person name="Liu X."/>
            <person name="Xie M."/>
            <person name="Ni M."/>
            <person name="Xu X."/>
        </authorList>
    </citation>
    <scope>NUCLEOTIDE SEQUENCE [LARGE SCALE GENOMIC DNA]</scope>
    <source>
        <tissue evidence="2">Root</tissue>
    </source>
</reference>
<dbReference type="PANTHER" id="PTHR47074:SF48">
    <property type="entry name" value="POLYNUCLEOTIDYL TRANSFERASE, RIBONUCLEASE H-LIKE SUPERFAMILY PROTEIN"/>
    <property type="match status" value="1"/>
</dbReference>
<dbReference type="GO" id="GO:0003676">
    <property type="term" value="F:nucleic acid binding"/>
    <property type="evidence" value="ECO:0007669"/>
    <property type="project" value="InterPro"/>
</dbReference>
<dbReference type="InterPro" id="IPR052929">
    <property type="entry name" value="RNase_H-like_EbsB-rel"/>
</dbReference>
<dbReference type="EMBL" id="KN647275">
    <property type="protein sequence ID" value="KHN37148.1"/>
    <property type="molecule type" value="Genomic_DNA"/>
</dbReference>
<feature type="domain" description="RNase H type-1" evidence="1">
    <location>
        <begin position="2"/>
        <end position="76"/>
    </location>
</feature>